<sequence length="137" mass="16068">MSNNTKEKVLTILKDHKIGTLATIRGGKPYSRFMMFFNEDLVLYTATNKHTHKVEDIEENPYVHILLGYEGQGWNDSYVEIQAKANVEDRQELKEKFWNEHLREWISGPDDPNYVLLQLTPEHILYFEKAGSEPEEL</sequence>
<dbReference type="InterPro" id="IPR012349">
    <property type="entry name" value="Split_barrel_FMN-bd"/>
</dbReference>
<feature type="domain" description="Pyridoxamine 5'-phosphate oxidase N-terminal" evidence="1">
    <location>
        <begin position="6"/>
        <end position="126"/>
    </location>
</feature>
<organism evidence="2 3">
    <name type="scientific">Priestia iocasae</name>
    <dbReference type="NCBI Taxonomy" id="2291674"/>
    <lineage>
        <taxon>Bacteria</taxon>
        <taxon>Bacillati</taxon>
        <taxon>Bacillota</taxon>
        <taxon>Bacilli</taxon>
        <taxon>Bacillales</taxon>
        <taxon>Bacillaceae</taxon>
        <taxon>Priestia</taxon>
    </lineage>
</organism>
<gene>
    <name evidence="2" type="ORF">JOC83_003180</name>
</gene>
<reference evidence="2 3" key="1">
    <citation type="submission" date="2021-01" db="EMBL/GenBank/DDBJ databases">
        <title>Genomic Encyclopedia of Type Strains, Phase IV (KMG-IV): sequencing the most valuable type-strain genomes for metagenomic binning, comparative biology and taxonomic classification.</title>
        <authorList>
            <person name="Goeker M."/>
        </authorList>
    </citation>
    <scope>NUCLEOTIDE SEQUENCE [LARGE SCALE GENOMIC DNA]</scope>
    <source>
        <strain evidence="2 3">DSM 104297</strain>
    </source>
</reference>
<dbReference type="InterPro" id="IPR052917">
    <property type="entry name" value="Stress-Dev_Protein"/>
</dbReference>
<dbReference type="Pfam" id="PF01243">
    <property type="entry name" value="PNPOx_N"/>
    <property type="match status" value="1"/>
</dbReference>
<dbReference type="EMBL" id="JAFBFC010000006">
    <property type="protein sequence ID" value="MBM7704325.1"/>
    <property type="molecule type" value="Genomic_DNA"/>
</dbReference>
<dbReference type="Gene3D" id="2.30.110.10">
    <property type="entry name" value="Electron Transport, Fmn-binding Protein, Chain A"/>
    <property type="match status" value="1"/>
</dbReference>
<dbReference type="Proteomes" id="UP000809829">
    <property type="component" value="Unassembled WGS sequence"/>
</dbReference>
<proteinExistence type="predicted"/>
<dbReference type="InterPro" id="IPR011576">
    <property type="entry name" value="Pyridox_Oxase_N"/>
</dbReference>
<name>A0ABS2QXX4_9BACI</name>
<protein>
    <submittedName>
        <fullName evidence="2">General stress protein 26</fullName>
    </submittedName>
</protein>
<keyword evidence="3" id="KW-1185">Reference proteome</keyword>
<accession>A0ABS2QXX4</accession>
<comment type="caution">
    <text evidence="2">The sequence shown here is derived from an EMBL/GenBank/DDBJ whole genome shotgun (WGS) entry which is preliminary data.</text>
</comment>
<dbReference type="SUPFAM" id="SSF50475">
    <property type="entry name" value="FMN-binding split barrel"/>
    <property type="match status" value="1"/>
</dbReference>
<dbReference type="PANTHER" id="PTHR34818">
    <property type="entry name" value="PROTEIN BLI-3"/>
    <property type="match status" value="1"/>
</dbReference>
<dbReference type="PANTHER" id="PTHR34818:SF1">
    <property type="entry name" value="PROTEIN BLI-3"/>
    <property type="match status" value="1"/>
</dbReference>
<dbReference type="RefSeq" id="WP_205188329.1">
    <property type="nucleotide sequence ID" value="NZ_JAFBFC010000006.1"/>
</dbReference>
<evidence type="ECO:0000313" key="2">
    <source>
        <dbReference type="EMBL" id="MBM7704325.1"/>
    </source>
</evidence>
<evidence type="ECO:0000259" key="1">
    <source>
        <dbReference type="Pfam" id="PF01243"/>
    </source>
</evidence>
<evidence type="ECO:0000313" key="3">
    <source>
        <dbReference type="Proteomes" id="UP000809829"/>
    </source>
</evidence>